<dbReference type="Pfam" id="PF00622">
    <property type="entry name" value="SPRY"/>
    <property type="match status" value="1"/>
</dbReference>
<comment type="caution">
    <text evidence="5">The sequence shown here is derived from an EMBL/GenBank/DDBJ whole genome shotgun (WGS) entry which is preliminary data.</text>
</comment>
<dbReference type="SUPFAM" id="SSF52540">
    <property type="entry name" value="P-loop containing nucleoside triphosphate hydrolases"/>
    <property type="match status" value="1"/>
</dbReference>
<evidence type="ECO:0000259" key="4">
    <source>
        <dbReference type="SMART" id="SM00449"/>
    </source>
</evidence>
<dbReference type="Proteomes" id="UP000734854">
    <property type="component" value="Unassembled WGS sequence"/>
</dbReference>
<dbReference type="GO" id="GO:0003723">
    <property type="term" value="F:RNA binding"/>
    <property type="evidence" value="ECO:0007669"/>
    <property type="project" value="TreeGrafter"/>
</dbReference>
<dbReference type="InterPro" id="IPR035778">
    <property type="entry name" value="SPRY_hnRNP_U"/>
</dbReference>
<dbReference type="Pfam" id="PF13671">
    <property type="entry name" value="AAA_33"/>
    <property type="match status" value="1"/>
</dbReference>
<dbReference type="Gene3D" id="2.60.120.920">
    <property type="match status" value="1"/>
</dbReference>
<dbReference type="Gene3D" id="3.40.50.300">
    <property type="entry name" value="P-loop containing nucleotide triphosphate hydrolases"/>
    <property type="match status" value="1"/>
</dbReference>
<evidence type="ECO:0000313" key="5">
    <source>
        <dbReference type="EMBL" id="KAG6512965.1"/>
    </source>
</evidence>
<evidence type="ECO:0000256" key="2">
    <source>
        <dbReference type="ARBA" id="ARBA00023242"/>
    </source>
</evidence>
<keyword evidence="2" id="KW-0539">Nucleus</keyword>
<dbReference type="GO" id="GO:0000380">
    <property type="term" value="P:alternative mRNA splicing, via spliceosome"/>
    <property type="evidence" value="ECO:0007669"/>
    <property type="project" value="TreeGrafter"/>
</dbReference>
<evidence type="ECO:0000256" key="3">
    <source>
        <dbReference type="SAM" id="MobiDB-lite"/>
    </source>
</evidence>
<organism evidence="5 6">
    <name type="scientific">Zingiber officinale</name>
    <name type="common">Ginger</name>
    <name type="synonym">Amomum zingiber</name>
    <dbReference type="NCBI Taxonomy" id="94328"/>
    <lineage>
        <taxon>Eukaryota</taxon>
        <taxon>Viridiplantae</taxon>
        <taxon>Streptophyta</taxon>
        <taxon>Embryophyta</taxon>
        <taxon>Tracheophyta</taxon>
        <taxon>Spermatophyta</taxon>
        <taxon>Magnoliopsida</taxon>
        <taxon>Liliopsida</taxon>
        <taxon>Zingiberales</taxon>
        <taxon>Zingiberaceae</taxon>
        <taxon>Zingiber</taxon>
    </lineage>
</organism>
<reference evidence="5 6" key="1">
    <citation type="submission" date="2020-08" db="EMBL/GenBank/DDBJ databases">
        <title>Plant Genome Project.</title>
        <authorList>
            <person name="Zhang R.-G."/>
        </authorList>
    </citation>
    <scope>NUCLEOTIDE SEQUENCE [LARGE SCALE GENOMIC DNA]</scope>
    <source>
        <tissue evidence="5">Rhizome</tissue>
    </source>
</reference>
<evidence type="ECO:0000256" key="1">
    <source>
        <dbReference type="ARBA" id="ARBA00004123"/>
    </source>
</evidence>
<dbReference type="EMBL" id="JACMSC010000008">
    <property type="protein sequence ID" value="KAG6512965.1"/>
    <property type="molecule type" value="Genomic_DNA"/>
</dbReference>
<dbReference type="SMART" id="SM00449">
    <property type="entry name" value="SPRY"/>
    <property type="match status" value="1"/>
</dbReference>
<evidence type="ECO:0000313" key="6">
    <source>
        <dbReference type="Proteomes" id="UP000734854"/>
    </source>
</evidence>
<dbReference type="InterPro" id="IPR043136">
    <property type="entry name" value="B30.2/SPRY_sf"/>
</dbReference>
<dbReference type="AlphaFoldDB" id="A0A8J5L5G1"/>
<keyword evidence="6" id="KW-1185">Reference proteome</keyword>
<feature type="compositionally biased region" description="Polar residues" evidence="3">
    <location>
        <begin position="662"/>
        <end position="675"/>
    </location>
</feature>
<feature type="region of interest" description="Disordered" evidence="3">
    <location>
        <begin position="650"/>
        <end position="699"/>
    </location>
</feature>
<dbReference type="InterPro" id="IPR003877">
    <property type="entry name" value="SPRY_dom"/>
</dbReference>
<protein>
    <recommendedName>
        <fullName evidence="4">SPRY domain-containing protein</fullName>
    </recommendedName>
</protein>
<dbReference type="PANTHER" id="PTHR12381">
    <property type="entry name" value="HETEROGENEOUS NUCLEAR RIBONUCLEOPROTEIN U FAMILY MEMBER"/>
    <property type="match status" value="1"/>
</dbReference>
<comment type="subcellular location">
    <subcellularLocation>
        <location evidence="1">Nucleus</location>
    </subcellularLocation>
</comment>
<dbReference type="SUPFAM" id="SSF49899">
    <property type="entry name" value="Concanavalin A-like lectins/glucanases"/>
    <property type="match status" value="1"/>
</dbReference>
<sequence>MASKHPLESPELDQAPASKRYRPKEKEASFRQDPNRAAVRVELNPADCDLAVQMAERVALNLQKTGSGSVDFNIDKHGLQGHALHEEGFAYCWSGARATVGITGGKYCFGCKVISDQEVDMADTPPDQQHICRVGISRGDEPVGSLGETIKSFGFGGTGKFSNGGKFSDYGSRFGVGDTIICTVDLEKKPLPSIGFSKNGKSLGVAMHFDASSIGIGASAMPPGSRPWESAFFPHVLLKNVVVQLQVNIEDGLIPEEGYKPWAAAFEDGNAVVGPSFTSPSTCEVIMMVGLPASGKTTWAEKWMTEHPEKRYVLLGTNLALDKMKVPGLMRKNNYGERFERLMDRATGIFNVLLSRAANTARNYILDQTNVYKSARNRKLRAFVDYRKIAVVIFPSQDELRLRAEQRFKEMGKDVPAEAVNEMIANYILPTTKNMPPSKELFDEVIFIESGREEAQRQLDDMKRALVSPSTGAKQDPPHYSCESSFQSFPRPILNVKTASGMGVNWPASTPSPPLYDSRSTFQVSSSYSSVYSSPSSFRDRQIIPDYTGLSTQRDNMYTSSHGANSSPHVRYSSPNFSSRYAYELSLITTSDVNPYQSYDRADMFRCARLDSLGSSRRLEYENPTMPPLYRSPGVQFQDTRVPYVGHQSTGSWSPQYEFRSPAQSSYGTPCLNYQSPPPRLPYRYPPNQMRPPSGQWYQ</sequence>
<feature type="region of interest" description="Disordered" evidence="3">
    <location>
        <begin position="1"/>
        <end position="33"/>
    </location>
</feature>
<feature type="domain" description="SPRY" evidence="4">
    <location>
        <begin position="104"/>
        <end position="255"/>
    </location>
</feature>
<feature type="compositionally biased region" description="Basic and acidic residues" evidence="3">
    <location>
        <begin position="24"/>
        <end position="33"/>
    </location>
</feature>
<name>A0A8J5L5G1_ZINOF</name>
<feature type="compositionally biased region" description="Pro residues" evidence="3">
    <location>
        <begin position="676"/>
        <end position="685"/>
    </location>
</feature>
<dbReference type="GO" id="GO:0005634">
    <property type="term" value="C:nucleus"/>
    <property type="evidence" value="ECO:0007669"/>
    <property type="project" value="UniProtKB-SubCell"/>
</dbReference>
<dbReference type="PANTHER" id="PTHR12381:SF56">
    <property type="entry name" value="B30.2_SPRY DOMAIN-CONTAINING PROTEIN-RELATED"/>
    <property type="match status" value="1"/>
</dbReference>
<accession>A0A8J5L5G1</accession>
<proteinExistence type="predicted"/>
<dbReference type="InterPro" id="IPR027417">
    <property type="entry name" value="P-loop_NTPase"/>
</dbReference>
<gene>
    <name evidence="5" type="ORF">ZIOFF_031104</name>
</gene>
<dbReference type="CDD" id="cd12884">
    <property type="entry name" value="SPRY_hnRNP"/>
    <property type="match status" value="1"/>
</dbReference>
<dbReference type="InterPro" id="IPR013320">
    <property type="entry name" value="ConA-like_dom_sf"/>
</dbReference>